<proteinExistence type="predicted"/>
<evidence type="ECO:0000313" key="2">
    <source>
        <dbReference type="Proteomes" id="UP000694005"/>
    </source>
</evidence>
<feature type="non-terminal residue" evidence="1">
    <location>
        <position position="103"/>
    </location>
</feature>
<feature type="non-terminal residue" evidence="1">
    <location>
        <position position="1"/>
    </location>
</feature>
<gene>
    <name evidence="1" type="ORF">BRAPAZ1V2_A09P51420.2</name>
</gene>
<dbReference type="Gramene" id="A09p51420.2_BraZ1">
    <property type="protein sequence ID" value="A09p51420.2_BraZ1.CDS.1"/>
    <property type="gene ID" value="A09g51420.2_BraZ1"/>
</dbReference>
<reference evidence="1 2" key="1">
    <citation type="submission" date="2021-07" db="EMBL/GenBank/DDBJ databases">
        <authorList>
            <consortium name="Genoscope - CEA"/>
            <person name="William W."/>
        </authorList>
    </citation>
    <scope>NUCLEOTIDE SEQUENCE [LARGE SCALE GENOMIC DNA]</scope>
</reference>
<name>A0A8D9G0D9_BRACM</name>
<organism evidence="1 2">
    <name type="scientific">Brassica campestris</name>
    <name type="common">Field mustard</name>
    <dbReference type="NCBI Taxonomy" id="3711"/>
    <lineage>
        <taxon>Eukaryota</taxon>
        <taxon>Viridiplantae</taxon>
        <taxon>Streptophyta</taxon>
        <taxon>Embryophyta</taxon>
        <taxon>Tracheophyta</taxon>
        <taxon>Spermatophyta</taxon>
        <taxon>Magnoliopsida</taxon>
        <taxon>eudicotyledons</taxon>
        <taxon>Gunneridae</taxon>
        <taxon>Pentapetalae</taxon>
        <taxon>rosids</taxon>
        <taxon>malvids</taxon>
        <taxon>Brassicales</taxon>
        <taxon>Brassicaceae</taxon>
        <taxon>Brassiceae</taxon>
        <taxon>Brassica</taxon>
    </lineage>
</organism>
<dbReference type="AlphaFoldDB" id="A0A8D9G0D9"/>
<protein>
    <submittedName>
        <fullName evidence="1">Uncharacterized protein</fullName>
    </submittedName>
</protein>
<accession>A0A8D9G0D9</accession>
<dbReference type="EMBL" id="LS974625">
    <property type="protein sequence ID" value="CAG7864675.1"/>
    <property type="molecule type" value="Genomic_DNA"/>
</dbReference>
<evidence type="ECO:0000313" key="1">
    <source>
        <dbReference type="EMBL" id="CAG7864675.1"/>
    </source>
</evidence>
<sequence length="103" mass="12116">WEPGIGKEERSTGRLESEVRIGDGVLQGKRIEDGISRFYFDLGLESEITEFGRQQWITEIWNLTSILIKTRLIRDKGIIFLSFRLINHGFGAKEIYRKEHYKE</sequence>
<dbReference type="Proteomes" id="UP000694005">
    <property type="component" value="Chromosome A09"/>
</dbReference>